<dbReference type="RefSeq" id="XP_022089665.1">
    <property type="nucleotide sequence ID" value="XM_022233973.1"/>
</dbReference>
<dbReference type="InterPro" id="IPR016186">
    <property type="entry name" value="C-type_lectin-like/link_sf"/>
</dbReference>
<keyword evidence="2" id="KW-0732">Signal</keyword>
<dbReference type="AlphaFoldDB" id="A0A8B7YBA2"/>
<dbReference type="Pfam" id="PF00024">
    <property type="entry name" value="PAN_1"/>
    <property type="match status" value="1"/>
</dbReference>
<organism evidence="5 6">
    <name type="scientific">Acanthaster planci</name>
    <name type="common">Crown-of-thorns starfish</name>
    <dbReference type="NCBI Taxonomy" id="133434"/>
    <lineage>
        <taxon>Eukaryota</taxon>
        <taxon>Metazoa</taxon>
        <taxon>Echinodermata</taxon>
        <taxon>Eleutherozoa</taxon>
        <taxon>Asterozoa</taxon>
        <taxon>Asteroidea</taxon>
        <taxon>Valvatacea</taxon>
        <taxon>Valvatida</taxon>
        <taxon>Acanthasteridae</taxon>
        <taxon>Acanthaster</taxon>
    </lineage>
</organism>
<feature type="domain" description="Apple" evidence="4">
    <location>
        <begin position="177"/>
        <end position="260"/>
    </location>
</feature>
<dbReference type="PANTHER" id="PTHR22799:SF6">
    <property type="entry name" value="C-TYPE LECTIN DOMAIN FAMILY 4 MEMBER M-LIKE"/>
    <property type="match status" value="1"/>
</dbReference>
<feature type="signal peptide" evidence="2">
    <location>
        <begin position="1"/>
        <end position="18"/>
    </location>
</feature>
<accession>A0A8B7YBA2</accession>
<keyword evidence="5" id="KW-1185">Reference proteome</keyword>
<dbReference type="InterPro" id="IPR001304">
    <property type="entry name" value="C-type_lectin-like"/>
</dbReference>
<dbReference type="PANTHER" id="PTHR22799">
    <property type="entry name" value="TETRANECTIN-RELATED"/>
    <property type="match status" value="1"/>
</dbReference>
<evidence type="ECO:0000256" key="2">
    <source>
        <dbReference type="SAM" id="SignalP"/>
    </source>
</evidence>
<dbReference type="SUPFAM" id="SSF56436">
    <property type="entry name" value="C-type lectin-like"/>
    <property type="match status" value="1"/>
</dbReference>
<dbReference type="SMART" id="SM00034">
    <property type="entry name" value="CLECT"/>
    <property type="match status" value="1"/>
</dbReference>
<name>A0A8B7YBA2_ACAPL</name>
<evidence type="ECO:0000259" key="3">
    <source>
        <dbReference type="PROSITE" id="PS50041"/>
    </source>
</evidence>
<dbReference type="Proteomes" id="UP000694845">
    <property type="component" value="Unplaced"/>
</dbReference>
<dbReference type="KEGG" id="aplc:110978737"/>
<dbReference type="GeneID" id="110978737"/>
<dbReference type="CDD" id="cd00037">
    <property type="entry name" value="CLECT"/>
    <property type="match status" value="1"/>
</dbReference>
<dbReference type="InterPro" id="IPR016187">
    <property type="entry name" value="CTDL_fold"/>
</dbReference>
<dbReference type="Gene3D" id="3.10.100.10">
    <property type="entry name" value="Mannose-Binding Protein A, subunit A"/>
    <property type="match status" value="1"/>
</dbReference>
<dbReference type="PROSITE" id="PS50948">
    <property type="entry name" value="PAN"/>
    <property type="match status" value="1"/>
</dbReference>
<feature type="chain" id="PRO_5034579437" evidence="2">
    <location>
        <begin position="19"/>
        <end position="262"/>
    </location>
</feature>
<evidence type="ECO:0000313" key="5">
    <source>
        <dbReference type="Proteomes" id="UP000694845"/>
    </source>
</evidence>
<dbReference type="Pfam" id="PF00059">
    <property type="entry name" value="Lectin_C"/>
    <property type="match status" value="1"/>
</dbReference>
<evidence type="ECO:0000259" key="4">
    <source>
        <dbReference type="PROSITE" id="PS50948"/>
    </source>
</evidence>
<dbReference type="OrthoDB" id="441660at2759"/>
<keyword evidence="1" id="KW-0430">Lectin</keyword>
<evidence type="ECO:0000256" key="1">
    <source>
        <dbReference type="ARBA" id="ARBA00022734"/>
    </source>
</evidence>
<sequence length="262" mass="28752">MYLLKIVAIAAITAAINAAWGSAFCPSLPAMHCSCPSGWQLWRKACYRLTETKVDWESSKSACREMGGKMAAPRNLTEMKFMADLAKKNDGRYYIWIACNDSEVEGNWMCDGQEGSKPFMGWGPGQPDDAGGNQDCATIAAAHNDSMDDNNCDYTLYAVCARQANCTRHPNQPRHYCFSTDTHGRILNSTCLLGHVIREFTTDSVSACGSSCVEEPGCRSFNIKKNGGGKKLCQLNNSTSSEDKDMFQGTGDFCIYSEVCID</sequence>
<protein>
    <submittedName>
        <fullName evidence="6">L-selectin-like</fullName>
    </submittedName>
</protein>
<gene>
    <name evidence="6" type="primary">LOC110978737</name>
</gene>
<reference evidence="6" key="1">
    <citation type="submission" date="2025-08" db="UniProtKB">
        <authorList>
            <consortium name="RefSeq"/>
        </authorList>
    </citation>
    <scope>IDENTIFICATION</scope>
</reference>
<dbReference type="GO" id="GO:0030246">
    <property type="term" value="F:carbohydrate binding"/>
    <property type="evidence" value="ECO:0007669"/>
    <property type="project" value="UniProtKB-KW"/>
</dbReference>
<proteinExistence type="predicted"/>
<dbReference type="InterPro" id="IPR051663">
    <property type="entry name" value="CLec_Tetranectin-domain"/>
</dbReference>
<dbReference type="OMA" id="HANTLCK"/>
<dbReference type="InterPro" id="IPR003609">
    <property type="entry name" value="Pan_app"/>
</dbReference>
<feature type="domain" description="C-type lectin" evidence="3">
    <location>
        <begin position="42"/>
        <end position="161"/>
    </location>
</feature>
<evidence type="ECO:0000313" key="6">
    <source>
        <dbReference type="RefSeq" id="XP_022089665.1"/>
    </source>
</evidence>
<dbReference type="PROSITE" id="PS50041">
    <property type="entry name" value="C_TYPE_LECTIN_2"/>
    <property type="match status" value="1"/>
</dbReference>